<evidence type="ECO:0000256" key="8">
    <source>
        <dbReference type="ARBA" id="ARBA00023136"/>
    </source>
</evidence>
<keyword evidence="4 10" id="KW-0812">Transmembrane</keyword>
<gene>
    <name evidence="12" type="ORF">EZ449_11375</name>
</gene>
<evidence type="ECO:0000313" key="12">
    <source>
        <dbReference type="EMBL" id="TCD08446.1"/>
    </source>
</evidence>
<dbReference type="GO" id="GO:0005886">
    <property type="term" value="C:plasma membrane"/>
    <property type="evidence" value="ECO:0007669"/>
    <property type="project" value="UniProtKB-SubCell"/>
</dbReference>
<keyword evidence="10" id="KW-0050">Antiport</keyword>
<evidence type="ECO:0000256" key="5">
    <source>
        <dbReference type="ARBA" id="ARBA00022989"/>
    </source>
</evidence>
<keyword evidence="2 10" id="KW-0813">Transport</keyword>
<comment type="similarity">
    <text evidence="10">Belongs to the monovalent cation:proton antiporter 1 (CPA1) transporter (TC 2.A.36) family.</text>
</comment>
<feature type="transmembrane region" description="Helical" evidence="10">
    <location>
        <begin position="182"/>
        <end position="200"/>
    </location>
</feature>
<feature type="transmembrane region" description="Helical" evidence="10">
    <location>
        <begin position="6"/>
        <end position="21"/>
    </location>
</feature>
<evidence type="ECO:0000256" key="2">
    <source>
        <dbReference type="ARBA" id="ARBA00022448"/>
    </source>
</evidence>
<keyword evidence="7 10" id="KW-0406">Ion transport</keyword>
<sequence length="414" mass="45461">MENYSIVIFILVVMIGLSAVADKIKIPYPILLIVAGIAVGFIPSLPAIDINPDIIFLIFLPPLLYDAAFNISFKEFKTNISTISTLSITLVFLTTIWIAVVAHYMIPNMTWPLSFVLGAILSATDAVAAMSITKGLGLSHKANTILEGESLVNDASALVAYRFAVAAVTGTAFVFWKASLTFVALMAGGLLIGVIMAKTLEFIIKRIHNNRLATIGLMLLTPFVTYLIAEEVHVSGVIAVVILGLGISRLSNQVFPEEFKKQSKNIWDIIIFLLNGLIFILIGLQFPYIYKSFNTNDIFLYIGYSFVITIVALLIRIVRVFLHRFSLQKAFNKGRKNAKEEALLDLRDSLIISWSGMRGIVSLAIAIGLPATLLDGSAFPQRNAIIFISIVVVLFTLIGQGLTLPWLVRKLTPK</sequence>
<feature type="transmembrane region" description="Helical" evidence="10">
    <location>
        <begin position="235"/>
        <end position="255"/>
    </location>
</feature>
<dbReference type="NCBIfam" id="TIGR00831">
    <property type="entry name" value="a_cpa1"/>
    <property type="match status" value="1"/>
</dbReference>
<dbReference type="AlphaFoldDB" id="A0A4V2MMS7"/>
<evidence type="ECO:0000256" key="4">
    <source>
        <dbReference type="ARBA" id="ARBA00022692"/>
    </source>
</evidence>
<evidence type="ECO:0000256" key="6">
    <source>
        <dbReference type="ARBA" id="ARBA00023053"/>
    </source>
</evidence>
<comment type="caution">
    <text evidence="12">The sequence shown here is derived from an EMBL/GenBank/DDBJ whole genome shotgun (WGS) entry which is preliminary data.</text>
</comment>
<feature type="transmembrane region" description="Helical" evidence="10">
    <location>
        <begin position="28"/>
        <end position="48"/>
    </location>
</feature>
<name>A0A4V2MMS7_9SPHI</name>
<feature type="transmembrane region" description="Helical" evidence="10">
    <location>
        <begin position="360"/>
        <end position="379"/>
    </location>
</feature>
<dbReference type="RefSeq" id="WP_131558777.1">
    <property type="nucleotide sequence ID" value="NZ_SJSN01000008.1"/>
</dbReference>
<feature type="transmembrane region" description="Helical" evidence="10">
    <location>
        <begin position="298"/>
        <end position="322"/>
    </location>
</feature>
<dbReference type="GO" id="GO:0051453">
    <property type="term" value="P:regulation of intracellular pH"/>
    <property type="evidence" value="ECO:0007669"/>
    <property type="project" value="TreeGrafter"/>
</dbReference>
<evidence type="ECO:0000256" key="10">
    <source>
        <dbReference type="RuleBase" id="RU366002"/>
    </source>
</evidence>
<proteinExistence type="inferred from homology"/>
<dbReference type="Gene3D" id="6.10.140.1330">
    <property type="match status" value="1"/>
</dbReference>
<protein>
    <submittedName>
        <fullName evidence="12">Na+/H+ antiporter</fullName>
    </submittedName>
</protein>
<feature type="transmembrane region" description="Helical" evidence="10">
    <location>
        <begin position="85"/>
        <end position="106"/>
    </location>
</feature>
<dbReference type="OrthoDB" id="9809206at2"/>
<dbReference type="InterPro" id="IPR004705">
    <property type="entry name" value="Cation/H_exchanger_CPA1_bac"/>
</dbReference>
<dbReference type="GO" id="GO:0015385">
    <property type="term" value="F:sodium:proton antiporter activity"/>
    <property type="evidence" value="ECO:0007669"/>
    <property type="project" value="InterPro"/>
</dbReference>
<feature type="domain" description="Cation/H+ exchanger transmembrane" evidence="11">
    <location>
        <begin position="11"/>
        <end position="410"/>
    </location>
</feature>
<keyword evidence="13" id="KW-1185">Reference proteome</keyword>
<dbReference type="PANTHER" id="PTHR10110:SF86">
    <property type="entry name" value="SODIUM_HYDROGEN EXCHANGER 7"/>
    <property type="match status" value="1"/>
</dbReference>
<evidence type="ECO:0000256" key="1">
    <source>
        <dbReference type="ARBA" id="ARBA00004651"/>
    </source>
</evidence>
<evidence type="ECO:0000259" key="11">
    <source>
        <dbReference type="Pfam" id="PF00999"/>
    </source>
</evidence>
<dbReference type="EMBL" id="SJSN01000008">
    <property type="protein sequence ID" value="TCD08446.1"/>
    <property type="molecule type" value="Genomic_DNA"/>
</dbReference>
<feature type="transmembrane region" description="Helical" evidence="10">
    <location>
        <begin position="212"/>
        <end position="229"/>
    </location>
</feature>
<evidence type="ECO:0000256" key="7">
    <source>
        <dbReference type="ARBA" id="ARBA00023065"/>
    </source>
</evidence>
<reference evidence="12 13" key="1">
    <citation type="submission" date="2019-02" db="EMBL/GenBank/DDBJ databases">
        <title>Pedobacter sp. RP-3-11 sp. nov., isolated from Arctic soil.</title>
        <authorList>
            <person name="Dahal R.H."/>
        </authorList>
    </citation>
    <scope>NUCLEOTIDE SEQUENCE [LARGE SCALE GENOMIC DNA]</scope>
    <source>
        <strain evidence="12 13">RP-3-11</strain>
    </source>
</reference>
<keyword evidence="9 10" id="KW-0739">Sodium transport</keyword>
<dbReference type="Proteomes" id="UP000291485">
    <property type="component" value="Unassembled WGS sequence"/>
</dbReference>
<feature type="transmembrane region" description="Helical" evidence="10">
    <location>
        <begin position="385"/>
        <end position="408"/>
    </location>
</feature>
<organism evidence="12 13">
    <name type="scientific">Pedobacter frigidisoli</name>
    <dbReference type="NCBI Taxonomy" id="2530455"/>
    <lineage>
        <taxon>Bacteria</taxon>
        <taxon>Pseudomonadati</taxon>
        <taxon>Bacteroidota</taxon>
        <taxon>Sphingobacteriia</taxon>
        <taxon>Sphingobacteriales</taxon>
        <taxon>Sphingobacteriaceae</taxon>
        <taxon>Pedobacter</taxon>
    </lineage>
</organism>
<evidence type="ECO:0000256" key="3">
    <source>
        <dbReference type="ARBA" id="ARBA00022475"/>
    </source>
</evidence>
<keyword evidence="5 10" id="KW-1133">Transmembrane helix</keyword>
<feature type="transmembrane region" description="Helical" evidence="10">
    <location>
        <begin position="267"/>
        <end position="286"/>
    </location>
</feature>
<keyword evidence="6 10" id="KW-0915">Sodium</keyword>
<evidence type="ECO:0000256" key="9">
    <source>
        <dbReference type="ARBA" id="ARBA00023201"/>
    </source>
</evidence>
<dbReference type="GO" id="GO:0098719">
    <property type="term" value="P:sodium ion import across plasma membrane"/>
    <property type="evidence" value="ECO:0007669"/>
    <property type="project" value="TreeGrafter"/>
</dbReference>
<dbReference type="PANTHER" id="PTHR10110">
    <property type="entry name" value="SODIUM/HYDROGEN EXCHANGER"/>
    <property type="match status" value="1"/>
</dbReference>
<feature type="transmembrane region" description="Helical" evidence="10">
    <location>
        <begin position="54"/>
        <end position="73"/>
    </location>
</feature>
<dbReference type="Pfam" id="PF00999">
    <property type="entry name" value="Na_H_Exchanger"/>
    <property type="match status" value="1"/>
</dbReference>
<dbReference type="GO" id="GO:0015386">
    <property type="term" value="F:potassium:proton antiporter activity"/>
    <property type="evidence" value="ECO:0007669"/>
    <property type="project" value="TreeGrafter"/>
</dbReference>
<dbReference type="InterPro" id="IPR018422">
    <property type="entry name" value="Cation/H_exchanger_CPA1"/>
</dbReference>
<dbReference type="InterPro" id="IPR006153">
    <property type="entry name" value="Cation/H_exchanger_TM"/>
</dbReference>
<comment type="function">
    <text evidence="10">Na(+)/H(+) antiporter that extrudes sodium in exchange for external protons.</text>
</comment>
<comment type="subcellular location">
    <subcellularLocation>
        <location evidence="1 10">Cell membrane</location>
        <topology evidence="1 10">Multi-pass membrane protein</topology>
    </subcellularLocation>
</comment>
<evidence type="ECO:0000313" key="13">
    <source>
        <dbReference type="Proteomes" id="UP000291485"/>
    </source>
</evidence>
<keyword evidence="8 10" id="KW-0472">Membrane</keyword>
<accession>A0A4V2MMS7</accession>
<keyword evidence="3 10" id="KW-1003">Cell membrane</keyword>